<dbReference type="EMBL" id="CP021642">
    <property type="protein sequence ID" value="AVX44550.1"/>
    <property type="molecule type" value="Genomic_DNA"/>
</dbReference>
<dbReference type="EC" id="4.2.1.75" evidence="2"/>
<reference evidence="2 3" key="1">
    <citation type="journal article" date="2018" name="Emerg. Microbes Infect.">
        <title>Genomic analysis of oral Campylobacter concisus strains identified a potential bacterial molecular marker associated with active Crohn's disease.</title>
        <authorList>
            <person name="Liu F."/>
            <person name="Ma R."/>
            <person name="Tay C.Y.A."/>
            <person name="Octavia S."/>
            <person name="Lan R."/>
            <person name="Chung H.K.L."/>
            <person name="Riordan S.M."/>
            <person name="Grimm M.C."/>
            <person name="Leong R.W."/>
            <person name="Tanaka M.M."/>
            <person name="Connor S."/>
            <person name="Zhang L."/>
        </authorList>
    </citation>
    <scope>NUCLEOTIDE SEQUENCE [LARGE SCALE GENOMIC DNA]</scope>
    <source>
        <strain evidence="2 3">P2CDO4</strain>
    </source>
</reference>
<name>A0A2R4P1K9_9BACT</name>
<dbReference type="Pfam" id="PF02602">
    <property type="entry name" value="HEM4"/>
    <property type="match status" value="1"/>
</dbReference>
<dbReference type="AlphaFoldDB" id="A0A2R4P1K9"/>
<evidence type="ECO:0000259" key="1">
    <source>
        <dbReference type="Pfam" id="PF02602"/>
    </source>
</evidence>
<dbReference type="GO" id="GO:0004852">
    <property type="term" value="F:uroporphyrinogen-III synthase activity"/>
    <property type="evidence" value="ECO:0007669"/>
    <property type="project" value="UniProtKB-EC"/>
</dbReference>
<dbReference type="InterPro" id="IPR036108">
    <property type="entry name" value="4pyrrol_syn_uPrphyn_synt_sf"/>
</dbReference>
<organism evidence="2 3">
    <name type="scientific">Campylobacter concisus</name>
    <dbReference type="NCBI Taxonomy" id="199"/>
    <lineage>
        <taxon>Bacteria</taxon>
        <taxon>Pseudomonadati</taxon>
        <taxon>Campylobacterota</taxon>
        <taxon>Epsilonproteobacteria</taxon>
        <taxon>Campylobacterales</taxon>
        <taxon>Campylobacteraceae</taxon>
        <taxon>Campylobacter</taxon>
    </lineage>
</organism>
<keyword evidence="2" id="KW-0456">Lyase</keyword>
<dbReference type="CDD" id="cd06578">
    <property type="entry name" value="HemD"/>
    <property type="match status" value="1"/>
</dbReference>
<dbReference type="RefSeq" id="WP_103572917.1">
    <property type="nucleotide sequence ID" value="NZ_CP021642.1"/>
</dbReference>
<accession>A0A2R4P1K9</accession>
<dbReference type="SUPFAM" id="SSF69618">
    <property type="entry name" value="HemD-like"/>
    <property type="match status" value="1"/>
</dbReference>
<dbReference type="InterPro" id="IPR003754">
    <property type="entry name" value="4pyrrol_synth_uPrphyn_synth"/>
</dbReference>
<proteinExistence type="predicted"/>
<evidence type="ECO:0000313" key="3">
    <source>
        <dbReference type="Proteomes" id="UP000241854"/>
    </source>
</evidence>
<protein>
    <submittedName>
        <fullName evidence="2">Uroporphyrinogen-III synthase</fullName>
        <ecNumber evidence="2">4.2.1.75</ecNumber>
    </submittedName>
</protein>
<evidence type="ECO:0000313" key="2">
    <source>
        <dbReference type="EMBL" id="AVX44550.1"/>
    </source>
</evidence>
<feature type="domain" description="Tetrapyrrole biosynthesis uroporphyrinogen III synthase" evidence="1">
    <location>
        <begin position="24"/>
        <end position="206"/>
    </location>
</feature>
<dbReference type="GO" id="GO:0033014">
    <property type="term" value="P:tetrapyrrole biosynthetic process"/>
    <property type="evidence" value="ECO:0007669"/>
    <property type="project" value="InterPro"/>
</dbReference>
<sequence>MRKIYLVSNTKTADESVINLSVSKILFLKFEINLSEYDTLVATSKNAFKALKFNEISALENLPVFAIASGCAAAAKGLGFTQIYTGQNAHGDDFAREILPLLKGKKVLYLKGKDSASNFLEILQDGGVNIKAVIAYENVLNPCKMELKPPKDSILIFASPINVRNFLSNFGWDESYQTISIGKVTAKELKFTTPIVSQNQDINACIALAKTLL</sequence>
<dbReference type="Proteomes" id="UP000241854">
    <property type="component" value="Chromosome"/>
</dbReference>
<gene>
    <name evidence="2" type="ORF">CCS77_1489</name>
</gene>
<dbReference type="Gene3D" id="3.40.50.10090">
    <property type="match status" value="2"/>
</dbReference>